<dbReference type="EMBL" id="CP011797">
    <property type="protein sequence ID" value="ATX75386.1"/>
    <property type="molecule type" value="Genomic_DNA"/>
</dbReference>
<evidence type="ECO:0000259" key="4">
    <source>
        <dbReference type="PROSITE" id="PS50887"/>
    </source>
</evidence>
<dbReference type="Gene3D" id="3.30.70.270">
    <property type="match status" value="1"/>
</dbReference>
<dbReference type="SUPFAM" id="SSF55073">
    <property type="entry name" value="Nucleotide cyclase"/>
    <property type="match status" value="1"/>
</dbReference>
<dbReference type="InterPro" id="IPR035965">
    <property type="entry name" value="PAS-like_dom_sf"/>
</dbReference>
<dbReference type="InterPro" id="IPR029787">
    <property type="entry name" value="Nucleotide_cyclase"/>
</dbReference>
<evidence type="ECO:0000313" key="6">
    <source>
        <dbReference type="Proteomes" id="UP000229757"/>
    </source>
</evidence>
<dbReference type="RefSeq" id="WP_100255799.1">
    <property type="nucleotide sequence ID" value="NZ_CP011797.1"/>
</dbReference>
<dbReference type="InterPro" id="IPR043128">
    <property type="entry name" value="Rev_trsase/Diguanyl_cyclase"/>
</dbReference>
<dbReference type="Proteomes" id="UP000229757">
    <property type="component" value="Chromosome"/>
</dbReference>
<dbReference type="Gene3D" id="3.20.20.450">
    <property type="entry name" value="EAL domain"/>
    <property type="match status" value="1"/>
</dbReference>
<dbReference type="SMART" id="SM00267">
    <property type="entry name" value="GGDEF"/>
    <property type="match status" value="1"/>
</dbReference>
<dbReference type="PROSITE" id="PS50887">
    <property type="entry name" value="GGDEF"/>
    <property type="match status" value="1"/>
</dbReference>
<proteinExistence type="predicted"/>
<dbReference type="GO" id="GO:0003824">
    <property type="term" value="F:catalytic activity"/>
    <property type="evidence" value="ECO:0007669"/>
    <property type="project" value="UniProtKB-ARBA"/>
</dbReference>
<keyword evidence="1" id="KW-0472">Membrane</keyword>
<dbReference type="PANTHER" id="PTHR44757:SF2">
    <property type="entry name" value="BIOFILM ARCHITECTURE MAINTENANCE PROTEIN MBAA"/>
    <property type="match status" value="1"/>
</dbReference>
<feature type="domain" description="EAL" evidence="3">
    <location>
        <begin position="620"/>
        <end position="874"/>
    </location>
</feature>
<evidence type="ECO:0000256" key="1">
    <source>
        <dbReference type="SAM" id="Phobius"/>
    </source>
</evidence>
<evidence type="ECO:0000313" key="5">
    <source>
        <dbReference type="EMBL" id="ATX75386.1"/>
    </source>
</evidence>
<dbReference type="InterPro" id="IPR052155">
    <property type="entry name" value="Biofilm_reg_signaling"/>
</dbReference>
<dbReference type="SUPFAM" id="SSF55785">
    <property type="entry name" value="PYP-like sensor domain (PAS domain)"/>
    <property type="match status" value="1"/>
</dbReference>
<dbReference type="SMART" id="SM00052">
    <property type="entry name" value="EAL"/>
    <property type="match status" value="1"/>
</dbReference>
<dbReference type="SMART" id="SM01079">
    <property type="entry name" value="CHASE"/>
    <property type="match status" value="1"/>
</dbReference>
<dbReference type="Pfam" id="PF00990">
    <property type="entry name" value="GGDEF"/>
    <property type="match status" value="1"/>
</dbReference>
<gene>
    <name evidence="5" type="ORF">REIFOR_00209</name>
</gene>
<dbReference type="PROSITE" id="PS50839">
    <property type="entry name" value="CHASE"/>
    <property type="match status" value="1"/>
</dbReference>
<dbReference type="CDD" id="cd01949">
    <property type="entry name" value="GGDEF"/>
    <property type="match status" value="1"/>
</dbReference>
<evidence type="ECO:0000259" key="2">
    <source>
        <dbReference type="PROSITE" id="PS50839"/>
    </source>
</evidence>
<keyword evidence="6" id="KW-1185">Reference proteome</keyword>
<dbReference type="CDD" id="cd01948">
    <property type="entry name" value="EAL"/>
    <property type="match status" value="1"/>
</dbReference>
<dbReference type="KEGG" id="rfo:REIFOR_00209"/>
<name>A0A2K8KR65_9GAMM</name>
<sequence>MTRALTGLALVCLFSIPWLDSVWQEATLALLALGSCGWVFFRRNGNTALCLILMAACLVLPFVKWFEGALASKAQAAPLRALNADLDLAEKTVSQFFTNNDAILNSIAVLAAQQADIESVIYHSWLRQLLPEPRNLFLNVALSTNLVVRQVYPLNSANQAVLGVDLNAVPGQGPYYRSALMTQTSTLIGPVMLLQGFPGIIFVQPVTGPGQRLISGVLALDRLRLALEEDGAADTGLAVSVRGAGQTYSLVGGLSDTDPVPIKRVLKYDAIEINLAMSSAAMHQIAIRSNTVTRLSAFAVWLCLSFVLGWQHLNFLQREKQRKALQKNEFELMAAQRLGQMGSWWRDEGDRIQLSEPLQELLNYPTADMSVSDFLALLHPDDRAKTTSRIRAFKGADGDQLSLEHRVKIGDQFRWFEHRLAKNDATRFSGYVRDIHNLRKRDEQVAQLESNDSLTGVANRHYFKQLTQKNLAVCARRHSHLALLLINVDDFRAVNEKHGQLAGDELLIQITQRLILGSRKSDCVARLSGDTFAIALVDIDKNKQSVIVVEKLLHSLKEPYQLDADVYPQLTMGVSMYPDDAQDYEQLLQMAESALSSAKTHARGNYRYYSPRLTKENERRQQILSTLPAAIRNNYFRLVYQPRVSGGHPSHVHSMEALLRWQDPVMGIVSPGEFIPIAEQTALISDIGYWVLEEVFAMMAHSQHQLPDNLSISINLSPKQLEDLHLVATITGLLGQYGVRASQFELEITEYSISSESEAMMDNMRALSNMGFKFALDDFGTGYSNLGILQSLPLNVLKVDITFIRAIGTSIKSDELVRAILKMGHTLGLRVVAEGVESAEQVVFLSALDCEELQGYYFFKPKPIEELLERFKRA</sequence>
<dbReference type="NCBIfam" id="TIGR00254">
    <property type="entry name" value="GGDEF"/>
    <property type="match status" value="1"/>
</dbReference>
<feature type="domain" description="GGDEF" evidence="4">
    <location>
        <begin position="479"/>
        <end position="611"/>
    </location>
</feature>
<dbReference type="PANTHER" id="PTHR44757">
    <property type="entry name" value="DIGUANYLATE CYCLASE DGCP"/>
    <property type="match status" value="1"/>
</dbReference>
<protein>
    <submittedName>
        <fullName evidence="5">Sensor</fullName>
    </submittedName>
</protein>
<dbReference type="SUPFAM" id="SSF141868">
    <property type="entry name" value="EAL domain-like"/>
    <property type="match status" value="1"/>
</dbReference>
<dbReference type="AlphaFoldDB" id="A0A2K8KR65"/>
<feature type="domain" description="CHASE" evidence="2">
    <location>
        <begin position="147"/>
        <end position="206"/>
    </location>
</feature>
<dbReference type="OrthoDB" id="1316910at2"/>
<organism evidence="5 6">
    <name type="scientific">Reinekea forsetii</name>
    <dbReference type="NCBI Taxonomy" id="1336806"/>
    <lineage>
        <taxon>Bacteria</taxon>
        <taxon>Pseudomonadati</taxon>
        <taxon>Pseudomonadota</taxon>
        <taxon>Gammaproteobacteria</taxon>
        <taxon>Oceanospirillales</taxon>
        <taxon>Saccharospirillaceae</taxon>
        <taxon>Reinekea</taxon>
    </lineage>
</organism>
<dbReference type="InterPro" id="IPR035919">
    <property type="entry name" value="EAL_sf"/>
</dbReference>
<dbReference type="InterPro" id="IPR006189">
    <property type="entry name" value="CHASE_dom"/>
</dbReference>
<dbReference type="PROSITE" id="PS50883">
    <property type="entry name" value="EAL"/>
    <property type="match status" value="1"/>
</dbReference>
<dbReference type="Gene3D" id="3.30.450.20">
    <property type="entry name" value="PAS domain"/>
    <property type="match status" value="1"/>
</dbReference>
<dbReference type="Pfam" id="PF00563">
    <property type="entry name" value="EAL"/>
    <property type="match status" value="1"/>
</dbReference>
<accession>A0A2K8KR65</accession>
<keyword evidence="1" id="KW-0812">Transmembrane</keyword>
<dbReference type="InterPro" id="IPR000160">
    <property type="entry name" value="GGDEF_dom"/>
</dbReference>
<dbReference type="InterPro" id="IPR001633">
    <property type="entry name" value="EAL_dom"/>
</dbReference>
<evidence type="ECO:0000259" key="3">
    <source>
        <dbReference type="PROSITE" id="PS50883"/>
    </source>
</evidence>
<keyword evidence="1" id="KW-1133">Transmembrane helix</keyword>
<reference evidence="5 6" key="1">
    <citation type="journal article" date="2017" name="Environ. Microbiol.">
        <title>Genomic and physiological analyses of 'Reinekea forsetii' reveal a versatile opportunistic lifestyle during spring algae blooms.</title>
        <authorList>
            <person name="Avci B."/>
            <person name="Hahnke R.L."/>
            <person name="Chafee M."/>
            <person name="Fischer T."/>
            <person name="Gruber-Vodicka H."/>
            <person name="Tegetmeyer H.E."/>
            <person name="Harder J."/>
            <person name="Fuchs B.M."/>
            <person name="Amann R.I."/>
            <person name="Teeling H."/>
        </authorList>
    </citation>
    <scope>NUCLEOTIDE SEQUENCE [LARGE SCALE GENOMIC DNA]</scope>
    <source>
        <strain evidence="5 6">Hel1_31_D35</strain>
    </source>
</reference>
<feature type="transmembrane region" description="Helical" evidence="1">
    <location>
        <begin position="45"/>
        <end position="63"/>
    </location>
</feature>